<sequence>MPAATLLIPLPTSAGGLAAIHGNWSVGISPGTELWLQSWIVDPSGPQGFAASNGLLCKAP</sequence>
<dbReference type="RefSeq" id="WP_145062951.1">
    <property type="nucleotide sequence ID" value="NZ_CP036296.1"/>
</dbReference>
<evidence type="ECO:0000313" key="1">
    <source>
        <dbReference type="EMBL" id="QDU65897.1"/>
    </source>
</evidence>
<dbReference type="Proteomes" id="UP000316921">
    <property type="component" value="Chromosome"/>
</dbReference>
<dbReference type="AlphaFoldDB" id="A0A518BFY8"/>
<proteinExistence type="predicted"/>
<name>A0A518BFY8_9BACT</name>
<reference evidence="1 2" key="1">
    <citation type="submission" date="2019-02" db="EMBL/GenBank/DDBJ databases">
        <title>Deep-cultivation of Planctomycetes and their phenomic and genomic characterization uncovers novel biology.</title>
        <authorList>
            <person name="Wiegand S."/>
            <person name="Jogler M."/>
            <person name="Boedeker C."/>
            <person name="Pinto D."/>
            <person name="Vollmers J."/>
            <person name="Rivas-Marin E."/>
            <person name="Kohn T."/>
            <person name="Peeters S.H."/>
            <person name="Heuer A."/>
            <person name="Rast P."/>
            <person name="Oberbeckmann S."/>
            <person name="Bunk B."/>
            <person name="Jeske O."/>
            <person name="Meyerdierks A."/>
            <person name="Storesund J.E."/>
            <person name="Kallscheuer N."/>
            <person name="Luecker S."/>
            <person name="Lage O.M."/>
            <person name="Pohl T."/>
            <person name="Merkel B.J."/>
            <person name="Hornburger P."/>
            <person name="Mueller R.-W."/>
            <person name="Bruemmer F."/>
            <person name="Labrenz M."/>
            <person name="Spormann A.M."/>
            <person name="Op den Camp H."/>
            <person name="Overmann J."/>
            <person name="Amann R."/>
            <person name="Jetten M.S.M."/>
            <person name="Mascher T."/>
            <person name="Medema M.H."/>
            <person name="Devos D.P."/>
            <person name="Kaster A.-K."/>
            <person name="Ovreas L."/>
            <person name="Rohde M."/>
            <person name="Galperin M.Y."/>
            <person name="Jogler C."/>
        </authorList>
    </citation>
    <scope>NUCLEOTIDE SEQUENCE [LARGE SCALE GENOMIC DNA]</scope>
    <source>
        <strain evidence="1 2">Pla133</strain>
    </source>
</reference>
<gene>
    <name evidence="1" type="ORF">Pla133_09630</name>
</gene>
<accession>A0A518BFY8</accession>
<organism evidence="1 2">
    <name type="scientific">Engelhardtia mirabilis</name>
    <dbReference type="NCBI Taxonomy" id="2528011"/>
    <lineage>
        <taxon>Bacteria</taxon>
        <taxon>Pseudomonadati</taxon>
        <taxon>Planctomycetota</taxon>
        <taxon>Planctomycetia</taxon>
        <taxon>Planctomycetia incertae sedis</taxon>
        <taxon>Engelhardtia</taxon>
    </lineage>
</organism>
<keyword evidence="2" id="KW-1185">Reference proteome</keyword>
<dbReference type="EMBL" id="CP036287">
    <property type="protein sequence ID" value="QDU65897.1"/>
    <property type="molecule type" value="Genomic_DNA"/>
</dbReference>
<protein>
    <submittedName>
        <fullName evidence="1">Uncharacterized protein</fullName>
    </submittedName>
</protein>
<evidence type="ECO:0000313" key="2">
    <source>
        <dbReference type="Proteomes" id="UP000316921"/>
    </source>
</evidence>
<dbReference type="KEGG" id="pbap:Pla133_09630"/>